<proteinExistence type="predicted"/>
<dbReference type="AlphaFoldDB" id="A0A2T7A2G6"/>
<dbReference type="Proteomes" id="UP000244722">
    <property type="component" value="Unassembled WGS sequence"/>
</dbReference>
<sequence>MFRFVKMKIPGLVGLARPKQAGVPNTGIGQRYNSDLANSKLPTGRAARKPNYPTKGRIWERLSEVEGKFAGLLKDVYEREVLSRTDIASLKGGLQLVGWKFGVGVCAFTIACGLVVYVVNKLDRHYPGAVVAVVNKNFVQATPLDPKDSVPAAKGPT</sequence>
<comment type="caution">
    <text evidence="2">The sequence shown here is derived from an EMBL/GenBank/DDBJ whole genome shotgun (WGS) entry which is preliminary data.</text>
</comment>
<name>A0A2T7A2G6_TUBBO</name>
<reference evidence="2 3" key="1">
    <citation type="submission" date="2017-04" db="EMBL/GenBank/DDBJ databases">
        <title>Draft genome sequence of Tuber borchii Vittad., a whitish edible truffle.</title>
        <authorList>
            <consortium name="DOE Joint Genome Institute"/>
            <person name="Murat C."/>
            <person name="Kuo A."/>
            <person name="Barry K.W."/>
            <person name="Clum A."/>
            <person name="Dockter R.B."/>
            <person name="Fauchery L."/>
            <person name="Iotti M."/>
            <person name="Kohler A."/>
            <person name="Labutti K."/>
            <person name="Lindquist E.A."/>
            <person name="Lipzen A."/>
            <person name="Ohm R.A."/>
            <person name="Wang M."/>
            <person name="Grigoriev I.V."/>
            <person name="Zambonelli A."/>
            <person name="Martin F.M."/>
        </authorList>
    </citation>
    <scope>NUCLEOTIDE SEQUENCE [LARGE SCALE GENOMIC DNA]</scope>
    <source>
        <strain evidence="2 3">Tbo3840</strain>
    </source>
</reference>
<evidence type="ECO:0000313" key="3">
    <source>
        <dbReference type="Proteomes" id="UP000244722"/>
    </source>
</evidence>
<gene>
    <name evidence="2" type="ORF">B9Z19DRAFT_1076041</name>
</gene>
<organism evidence="2 3">
    <name type="scientific">Tuber borchii</name>
    <name type="common">White truffle</name>
    <dbReference type="NCBI Taxonomy" id="42251"/>
    <lineage>
        <taxon>Eukaryota</taxon>
        <taxon>Fungi</taxon>
        <taxon>Dikarya</taxon>
        <taxon>Ascomycota</taxon>
        <taxon>Pezizomycotina</taxon>
        <taxon>Pezizomycetes</taxon>
        <taxon>Pezizales</taxon>
        <taxon>Tuberaceae</taxon>
        <taxon>Tuber</taxon>
    </lineage>
</organism>
<feature type="transmembrane region" description="Helical" evidence="1">
    <location>
        <begin position="97"/>
        <end position="119"/>
    </location>
</feature>
<protein>
    <submittedName>
        <fullName evidence="2">Uncharacterized protein</fullName>
    </submittedName>
</protein>
<evidence type="ECO:0000256" key="1">
    <source>
        <dbReference type="SAM" id="Phobius"/>
    </source>
</evidence>
<keyword evidence="3" id="KW-1185">Reference proteome</keyword>
<evidence type="ECO:0000313" key="2">
    <source>
        <dbReference type="EMBL" id="PUU81914.1"/>
    </source>
</evidence>
<keyword evidence="1" id="KW-0472">Membrane</keyword>
<accession>A0A2T7A2G6</accession>
<keyword evidence="1" id="KW-0812">Transmembrane</keyword>
<keyword evidence="1" id="KW-1133">Transmembrane helix</keyword>
<dbReference type="EMBL" id="NESQ01000036">
    <property type="protein sequence ID" value="PUU81914.1"/>
    <property type="molecule type" value="Genomic_DNA"/>
</dbReference>